<feature type="compositionally biased region" description="Basic and acidic residues" evidence="1">
    <location>
        <begin position="105"/>
        <end position="130"/>
    </location>
</feature>
<sequence>MFLYGFLTATLFCLLSAHFAFGNPHLTSTSNLVTANHRITHENPFPHHKSLNEIYKRKHNINSGLNLHPAVSKSVESTTSDSTKAEDVNDFLVYYPEKYKKHQEKKQQQSREQRTKHEEGKKDESDHEQKQLPLILGSIGTGVYPESKDSLTSLKDALTSALGGISRYFREACGRAARNLNNFFDAVDNYAKNNNGTAIFDINEYPF</sequence>
<evidence type="ECO:0000313" key="3">
    <source>
        <dbReference type="EMBL" id="UKJ90589.1"/>
    </source>
</evidence>
<organism evidence="3 4">
    <name type="scientific">Theileria orientalis</name>
    <dbReference type="NCBI Taxonomy" id="68886"/>
    <lineage>
        <taxon>Eukaryota</taxon>
        <taxon>Sar</taxon>
        <taxon>Alveolata</taxon>
        <taxon>Apicomplexa</taxon>
        <taxon>Aconoidasida</taxon>
        <taxon>Piroplasmida</taxon>
        <taxon>Theileriidae</taxon>
        <taxon>Theileria</taxon>
    </lineage>
</organism>
<accession>A0A976MAB4</accession>
<dbReference type="Proteomes" id="UP000244803">
    <property type="component" value="Chromosome 2"/>
</dbReference>
<feature type="region of interest" description="Disordered" evidence="1">
    <location>
        <begin position="99"/>
        <end position="131"/>
    </location>
</feature>
<protein>
    <submittedName>
        <fullName evidence="3">Uncharacterized protein</fullName>
    </submittedName>
</protein>
<evidence type="ECO:0000313" key="4">
    <source>
        <dbReference type="Proteomes" id="UP000244803"/>
    </source>
</evidence>
<evidence type="ECO:0000256" key="2">
    <source>
        <dbReference type="SAM" id="SignalP"/>
    </source>
</evidence>
<reference evidence="3" key="1">
    <citation type="submission" date="2022-07" db="EMBL/GenBank/DDBJ databases">
        <title>Evaluation of T. orientalis genome assembly methods using nanopore sequencing and analysis of variation between genomes.</title>
        <authorList>
            <person name="Yam J."/>
            <person name="Micallef M.L."/>
            <person name="Liu M."/>
            <person name="Djordjevic S.P."/>
            <person name="Bogema D.R."/>
            <person name="Jenkins C."/>
        </authorList>
    </citation>
    <scope>NUCLEOTIDE SEQUENCE</scope>
    <source>
        <strain evidence="3">Fish Creek</strain>
    </source>
</reference>
<gene>
    <name evidence="3" type="ORF">MACJ_001523</name>
</gene>
<dbReference type="EMBL" id="CP056068">
    <property type="protein sequence ID" value="UKJ90589.1"/>
    <property type="molecule type" value="Genomic_DNA"/>
</dbReference>
<dbReference type="AlphaFoldDB" id="A0A976MAB4"/>
<proteinExistence type="predicted"/>
<dbReference type="OrthoDB" id="361000at2759"/>
<keyword evidence="2" id="KW-0732">Signal</keyword>
<evidence type="ECO:0000256" key="1">
    <source>
        <dbReference type="SAM" id="MobiDB-lite"/>
    </source>
</evidence>
<feature type="chain" id="PRO_5037455528" evidence="2">
    <location>
        <begin position="23"/>
        <end position="207"/>
    </location>
</feature>
<name>A0A976MAB4_THEOR</name>
<feature type="signal peptide" evidence="2">
    <location>
        <begin position="1"/>
        <end position="22"/>
    </location>
</feature>